<dbReference type="Proteomes" id="UP000279089">
    <property type="component" value="Unassembled WGS sequence"/>
</dbReference>
<evidence type="ECO:0000313" key="2">
    <source>
        <dbReference type="Proteomes" id="UP000279089"/>
    </source>
</evidence>
<sequence length="66" mass="7476">MQSFANIGDIFLSWFPPELILLVHNSLVQRRPGRRLPVNFKKIKLKAAGAYTRMANGGFTDTNLFP</sequence>
<comment type="caution">
    <text evidence="1">The sequence shown here is derived from an EMBL/GenBank/DDBJ whole genome shotgun (WGS) entry which is preliminary data.</text>
</comment>
<gene>
    <name evidence="1" type="ORF">EG028_21670</name>
</gene>
<proteinExistence type="predicted"/>
<protein>
    <submittedName>
        <fullName evidence="1">Uncharacterized protein</fullName>
    </submittedName>
</protein>
<organism evidence="1 2">
    <name type="scientific">Chitinophaga barathri</name>
    <dbReference type="NCBI Taxonomy" id="1647451"/>
    <lineage>
        <taxon>Bacteria</taxon>
        <taxon>Pseudomonadati</taxon>
        <taxon>Bacteroidota</taxon>
        <taxon>Chitinophagia</taxon>
        <taxon>Chitinophagales</taxon>
        <taxon>Chitinophagaceae</taxon>
        <taxon>Chitinophaga</taxon>
    </lineage>
</organism>
<dbReference type="EMBL" id="RMBX01000012">
    <property type="protein sequence ID" value="RPD39223.1"/>
    <property type="molecule type" value="Genomic_DNA"/>
</dbReference>
<accession>A0A3N4MUU6</accession>
<evidence type="ECO:0000313" key="1">
    <source>
        <dbReference type="EMBL" id="RPD39223.1"/>
    </source>
</evidence>
<keyword evidence="2" id="KW-1185">Reference proteome</keyword>
<reference evidence="2" key="1">
    <citation type="submission" date="2018-11" db="EMBL/GenBank/DDBJ databases">
        <title>Chitinophaga lutea sp.nov., isolate from arsenic contaminated soil.</title>
        <authorList>
            <person name="Zong Y."/>
        </authorList>
    </citation>
    <scope>NUCLEOTIDE SEQUENCE [LARGE SCALE GENOMIC DNA]</scope>
    <source>
        <strain evidence="2">YLT18</strain>
    </source>
</reference>
<name>A0A3N4MUU6_9BACT</name>
<dbReference type="AlphaFoldDB" id="A0A3N4MUU6"/>